<dbReference type="Proteomes" id="UP000266841">
    <property type="component" value="Unassembled WGS sequence"/>
</dbReference>
<feature type="non-terminal residue" evidence="1">
    <location>
        <position position="1"/>
    </location>
</feature>
<name>K0R2U5_THAOC</name>
<proteinExistence type="predicted"/>
<accession>K0R2U5</accession>
<organism evidence="1 2">
    <name type="scientific">Thalassiosira oceanica</name>
    <name type="common">Marine diatom</name>
    <dbReference type="NCBI Taxonomy" id="159749"/>
    <lineage>
        <taxon>Eukaryota</taxon>
        <taxon>Sar</taxon>
        <taxon>Stramenopiles</taxon>
        <taxon>Ochrophyta</taxon>
        <taxon>Bacillariophyta</taxon>
        <taxon>Coscinodiscophyceae</taxon>
        <taxon>Thalassiosirophycidae</taxon>
        <taxon>Thalassiosirales</taxon>
        <taxon>Thalassiosiraceae</taxon>
        <taxon>Thalassiosira</taxon>
    </lineage>
</organism>
<dbReference type="OrthoDB" id="425754at2759"/>
<dbReference type="OMA" id="CRATEMH"/>
<keyword evidence="2" id="KW-1185">Reference proteome</keyword>
<dbReference type="EMBL" id="AGNL01047390">
    <property type="protein sequence ID" value="EJK47058.1"/>
    <property type="molecule type" value="Genomic_DNA"/>
</dbReference>
<reference evidence="1 2" key="1">
    <citation type="journal article" date="2012" name="Genome Biol.">
        <title>Genome and low-iron response of an oceanic diatom adapted to chronic iron limitation.</title>
        <authorList>
            <person name="Lommer M."/>
            <person name="Specht M."/>
            <person name="Roy A.S."/>
            <person name="Kraemer L."/>
            <person name="Andreson R."/>
            <person name="Gutowska M.A."/>
            <person name="Wolf J."/>
            <person name="Bergner S.V."/>
            <person name="Schilhabel M.B."/>
            <person name="Klostermeier U.C."/>
            <person name="Beiko R.G."/>
            <person name="Rosenstiel P."/>
            <person name="Hippler M."/>
            <person name="Laroche J."/>
        </authorList>
    </citation>
    <scope>NUCLEOTIDE SEQUENCE [LARGE SCALE GENOMIC DNA]</scope>
    <source>
        <strain evidence="1 2">CCMP1005</strain>
    </source>
</reference>
<gene>
    <name evidence="1" type="ORF">THAOC_34249</name>
</gene>
<dbReference type="AlphaFoldDB" id="K0R2U5"/>
<sequence length="427" mass="46612">GPRTDYNAFGDVPTYSSSNPVVYGNKAIEIDEWRIVQIDERHLSVSHSGGGVSRVYSNNGYVTSGSAAYSGWQQDLGTPTCAFMTEKFLQLGDWRIAEMDENHLSVSHRNGYTRRDGTFHSGWGSKSWNGWDLVATNVLQGSTDGCASIQDALLIPVADGSGSSQVLVKFNKPMDGSSADKSLYRIYAAEGEDLDILSASFSTTDQSLLELNIAGIPSGVTYNVMTVDQEVGGSPEPVKLVPTATSVFLPSVFFKTSQIFRDTGSTHRGPRSDFHGFDLVTSSGLTYSSQPIMFGDKGVQIRDWRIRQIDATHMSVSNENGNVSRIYRADGTVHGNNKDFSGYQIEELGEPACAYLTSSFLQIGDWRFGEISTHLSVTHKGGKTAMIYRDDGRIFQGPRTDFNAWGLQDEEILMGSNEGCGETALFA</sequence>
<evidence type="ECO:0000313" key="2">
    <source>
        <dbReference type="Proteomes" id="UP000266841"/>
    </source>
</evidence>
<comment type="caution">
    <text evidence="1">The sequence shown here is derived from an EMBL/GenBank/DDBJ whole genome shotgun (WGS) entry which is preliminary data.</text>
</comment>
<evidence type="ECO:0000313" key="1">
    <source>
        <dbReference type="EMBL" id="EJK47058.1"/>
    </source>
</evidence>
<protein>
    <submittedName>
        <fullName evidence="1">Uncharacterized protein</fullName>
    </submittedName>
</protein>